<dbReference type="Proteomes" id="UP000033116">
    <property type="component" value="Chromosome"/>
</dbReference>
<dbReference type="PANTHER" id="PTHR30489">
    <property type="entry name" value="LIPOPROTEIN-RELEASING SYSTEM TRANSMEMBRANE PROTEIN LOLE"/>
    <property type="match status" value="1"/>
</dbReference>
<feature type="domain" description="MacB-like periplasmic core" evidence="8">
    <location>
        <begin position="34"/>
        <end position="243"/>
    </location>
</feature>
<reference evidence="9 10" key="1">
    <citation type="submission" date="2014-07" db="EMBL/GenBank/DDBJ databases">
        <title>Methanogenic archaea and the global carbon cycle.</title>
        <authorList>
            <person name="Henriksen J.R."/>
            <person name="Luke J."/>
            <person name="Reinhart S."/>
            <person name="Benedict M.N."/>
            <person name="Youngblut N.D."/>
            <person name="Metcalf M.E."/>
            <person name="Whitaker R.J."/>
            <person name="Metcalf W.W."/>
        </authorList>
    </citation>
    <scope>NUCLEOTIDE SEQUENCE [LARGE SCALE GENOMIC DNA]</scope>
    <source>
        <strain evidence="9 10">SarPi</strain>
    </source>
</reference>
<evidence type="ECO:0000313" key="9">
    <source>
        <dbReference type="EMBL" id="AKB61739.1"/>
    </source>
</evidence>
<dbReference type="InterPro" id="IPR051447">
    <property type="entry name" value="Lipoprotein-release_system"/>
</dbReference>
<comment type="subcellular location">
    <subcellularLocation>
        <location evidence="1">Cell membrane</location>
        <topology evidence="1">Multi-pass membrane protein</topology>
    </subcellularLocation>
</comment>
<evidence type="ECO:0000259" key="8">
    <source>
        <dbReference type="Pfam" id="PF12704"/>
    </source>
</evidence>
<keyword evidence="5 6" id="KW-0472">Membrane</keyword>
<dbReference type="PATRIC" id="fig|1434115.4.peg.2235"/>
<feature type="transmembrane region" description="Helical" evidence="6">
    <location>
        <begin position="35"/>
        <end position="58"/>
    </location>
</feature>
<dbReference type="InterPro" id="IPR003838">
    <property type="entry name" value="ABC3_permease_C"/>
</dbReference>
<dbReference type="Pfam" id="PF02687">
    <property type="entry name" value="FtsX"/>
    <property type="match status" value="1"/>
</dbReference>
<evidence type="ECO:0000313" key="10">
    <source>
        <dbReference type="Proteomes" id="UP000033116"/>
    </source>
</evidence>
<evidence type="ECO:0000256" key="6">
    <source>
        <dbReference type="SAM" id="Phobius"/>
    </source>
</evidence>
<feature type="transmembrane region" description="Helical" evidence="6">
    <location>
        <begin position="316"/>
        <end position="341"/>
    </location>
</feature>
<evidence type="ECO:0000256" key="5">
    <source>
        <dbReference type="ARBA" id="ARBA00023136"/>
    </source>
</evidence>
<evidence type="ECO:0000259" key="7">
    <source>
        <dbReference type="Pfam" id="PF02687"/>
    </source>
</evidence>
<dbReference type="HOGENOM" id="CLU_000604_8_1_2"/>
<feature type="transmembrane region" description="Helical" evidence="6">
    <location>
        <begin position="273"/>
        <end position="295"/>
    </location>
</feature>
<protein>
    <submittedName>
        <fullName evidence="9">ABC transporter, permease protein</fullName>
    </submittedName>
</protein>
<keyword evidence="4 6" id="KW-1133">Transmembrane helix</keyword>
<proteinExistence type="predicted"/>
<dbReference type="InterPro" id="IPR025857">
    <property type="entry name" value="MacB_PCD"/>
</dbReference>
<evidence type="ECO:0000256" key="4">
    <source>
        <dbReference type="ARBA" id="ARBA00022989"/>
    </source>
</evidence>
<keyword evidence="3 6" id="KW-0812">Transmembrane</keyword>
<dbReference type="GO" id="GO:0098797">
    <property type="term" value="C:plasma membrane protein complex"/>
    <property type="evidence" value="ECO:0007669"/>
    <property type="project" value="TreeGrafter"/>
</dbReference>
<dbReference type="PANTHER" id="PTHR30489:SF0">
    <property type="entry name" value="LIPOPROTEIN-RELEASING SYSTEM TRANSMEMBRANE PROTEIN LOLE"/>
    <property type="match status" value="1"/>
</dbReference>
<dbReference type="GO" id="GO:0044874">
    <property type="term" value="P:lipoprotein localization to outer membrane"/>
    <property type="evidence" value="ECO:0007669"/>
    <property type="project" value="TreeGrafter"/>
</dbReference>
<feature type="domain" description="ABC3 transporter permease C-terminal" evidence="7">
    <location>
        <begin position="272"/>
        <end position="398"/>
    </location>
</feature>
<dbReference type="AlphaFoldDB" id="A0A0E3R969"/>
<keyword evidence="2" id="KW-1003">Cell membrane</keyword>
<feature type="transmembrane region" description="Helical" evidence="6">
    <location>
        <begin position="371"/>
        <end position="390"/>
    </location>
</feature>
<dbReference type="EMBL" id="CP009511">
    <property type="protein sequence ID" value="AKB61739.1"/>
    <property type="molecule type" value="Genomic_DNA"/>
</dbReference>
<organism evidence="9 10">
    <name type="scientific">Methanosarcina mazei SarPi</name>
    <dbReference type="NCBI Taxonomy" id="1434115"/>
    <lineage>
        <taxon>Archaea</taxon>
        <taxon>Methanobacteriati</taxon>
        <taxon>Methanobacteriota</taxon>
        <taxon>Stenosarchaea group</taxon>
        <taxon>Methanomicrobia</taxon>
        <taxon>Methanosarcinales</taxon>
        <taxon>Methanosarcinaceae</taxon>
        <taxon>Methanosarcina</taxon>
    </lineage>
</organism>
<gene>
    <name evidence="9" type="ORF">MSMAP_1754</name>
</gene>
<accession>A0A0E3R969</accession>
<name>A0A0E3R969_METMZ</name>
<evidence type="ECO:0000256" key="2">
    <source>
        <dbReference type="ARBA" id="ARBA00022475"/>
    </source>
</evidence>
<dbReference type="Pfam" id="PF12704">
    <property type="entry name" value="MacB_PCD"/>
    <property type="match status" value="1"/>
</dbReference>
<sequence length="405" mass="44477">MFLKTWQSGKIREFIQMYELKIALRQILSRKKQTLFAILAVALAVAVITVMMAMLSGFQDELVRSSIENNPHIVISPQDEGEEFIHLYRYTSALIAKKEGVIAVSPKYLGQAALEYRDNAEGVSLQGVNPESEENVMRVNKDVIEGDLLTLVHTKYGILLGDRLAENLEVHIGDRVDVVFPGSQTTSFKVVGLVHTGTAADETIAYARLDSVQDFFNEPGVVSTIGVRVADPYQANVIASSIERETGLNAVSWSEANAEILGLLETQMVFVNIFYLLIYGIAGFGIANTLITIVAQRTREIGILKAMGASQKSIMVIFIFQSLVLGAIGLVLGTVLGYITIVALQNYKIEVPQEMYFGLQTLPLEVEALNFVYAAFFAFIVNILSGIYPARKASKLDPVKAIESA</sequence>
<evidence type="ECO:0000256" key="1">
    <source>
        <dbReference type="ARBA" id="ARBA00004651"/>
    </source>
</evidence>
<evidence type="ECO:0000256" key="3">
    <source>
        <dbReference type="ARBA" id="ARBA00022692"/>
    </source>
</evidence>